<dbReference type="GO" id="GO:0016020">
    <property type="term" value="C:membrane"/>
    <property type="evidence" value="ECO:0007669"/>
    <property type="project" value="UniProtKB-SubCell"/>
</dbReference>
<evidence type="ECO:0000313" key="11">
    <source>
        <dbReference type="Proteomes" id="UP001151752"/>
    </source>
</evidence>
<keyword evidence="3" id="KW-0134">Cell wall</keyword>
<evidence type="ECO:0000256" key="3">
    <source>
        <dbReference type="ARBA" id="ARBA00022512"/>
    </source>
</evidence>
<dbReference type="PANTHER" id="PTHR48054">
    <property type="entry name" value="RECEPTOR KINASE-LIKE PROTEIN XA21"/>
    <property type="match status" value="1"/>
</dbReference>
<evidence type="ECO:0000256" key="5">
    <source>
        <dbReference type="ARBA" id="ARBA00022729"/>
    </source>
</evidence>
<dbReference type="PRINTS" id="PR00019">
    <property type="entry name" value="LEURICHRPT"/>
</dbReference>
<dbReference type="EMBL" id="JAPFFM010000015">
    <property type="protein sequence ID" value="KAJ6708609.1"/>
    <property type="molecule type" value="Genomic_DNA"/>
</dbReference>
<dbReference type="InterPro" id="IPR052592">
    <property type="entry name" value="LRR-RLK"/>
</dbReference>
<keyword evidence="9" id="KW-0812">Transmembrane</keyword>
<evidence type="ECO:0000256" key="1">
    <source>
        <dbReference type="ARBA" id="ARBA00004191"/>
    </source>
</evidence>
<keyword evidence="4" id="KW-0433">Leucine-rich repeat</keyword>
<keyword evidence="11" id="KW-1185">Reference proteome</keyword>
<dbReference type="PANTHER" id="PTHR48054:SF82">
    <property type="entry name" value="LRR RECEPTOR-LIKE SERINE_THREONINE-PROTEIN KINASE FLS2"/>
    <property type="match status" value="1"/>
</dbReference>
<sequence>MASIHYEPKLVAILSIPFFLSCIFVSTTGLVAALRSDLLESEGKALLESGWWSDYSNITSHRCKYWPGIVCDRAGSITEMSPPPEFLKVGNKFGKMNFSCFPNLVRLDLANHDLNGNIAPQISTLPQLRYLDLSSNNLPGELPSSLGNLTQLVELDISSHNFTITIPPELGNLKNLVTLKLSYNSFSGPIPSALCHLDNLTDLQMDHNALEGALPREIGNMKNLESLDVSYNRLNGSIPLEIGNLKNLEFLDLSSNVIAELENFGRIISEFKQYQWFNSSSNE</sequence>
<keyword evidence="3" id="KW-0964">Secreted</keyword>
<dbReference type="InterPro" id="IPR032675">
    <property type="entry name" value="LRR_dom_sf"/>
</dbReference>
<dbReference type="InterPro" id="IPR003591">
    <property type="entry name" value="Leu-rich_rpt_typical-subtyp"/>
</dbReference>
<dbReference type="SUPFAM" id="SSF52058">
    <property type="entry name" value="L domain-like"/>
    <property type="match status" value="1"/>
</dbReference>
<dbReference type="InterPro" id="IPR001611">
    <property type="entry name" value="Leu-rich_rpt"/>
</dbReference>
<evidence type="ECO:0000313" key="10">
    <source>
        <dbReference type="EMBL" id="KAJ6708609.1"/>
    </source>
</evidence>
<keyword evidence="5" id="KW-0732">Signal</keyword>
<evidence type="ECO:0000256" key="4">
    <source>
        <dbReference type="ARBA" id="ARBA00022614"/>
    </source>
</evidence>
<keyword evidence="9" id="KW-1133">Transmembrane helix</keyword>
<dbReference type="InterPro" id="IPR025875">
    <property type="entry name" value="Leu-rich_rpt_4"/>
</dbReference>
<dbReference type="Pfam" id="PF00560">
    <property type="entry name" value="LRR_1"/>
    <property type="match status" value="1"/>
</dbReference>
<comment type="subcellular location">
    <subcellularLocation>
        <location evidence="2">Membrane</location>
    </subcellularLocation>
    <subcellularLocation>
        <location evidence="1">Secreted</location>
        <location evidence="1">Cell wall</location>
    </subcellularLocation>
</comment>
<evidence type="ECO:0000256" key="9">
    <source>
        <dbReference type="SAM" id="Phobius"/>
    </source>
</evidence>
<evidence type="ECO:0000256" key="6">
    <source>
        <dbReference type="ARBA" id="ARBA00022737"/>
    </source>
</evidence>
<proteinExistence type="inferred from homology"/>
<dbReference type="SMART" id="SM00369">
    <property type="entry name" value="LRR_TYP"/>
    <property type="match status" value="4"/>
</dbReference>
<evidence type="ECO:0000256" key="8">
    <source>
        <dbReference type="ARBA" id="ARBA00038043"/>
    </source>
</evidence>
<name>A0A9Q0QL90_9ROSI</name>
<protein>
    <submittedName>
        <fullName evidence="10">LEUCINE RICH REPEAT FAMILY PROTEIN EXPRESSED</fullName>
    </submittedName>
</protein>
<dbReference type="Pfam" id="PF12799">
    <property type="entry name" value="LRR_4"/>
    <property type="match status" value="1"/>
</dbReference>
<keyword evidence="6" id="KW-0677">Repeat</keyword>
<accession>A0A9Q0QL90</accession>
<gene>
    <name evidence="10" type="ORF">OIU74_009836</name>
</gene>
<dbReference type="Gene3D" id="3.80.10.10">
    <property type="entry name" value="Ribonuclease Inhibitor"/>
    <property type="match status" value="2"/>
</dbReference>
<dbReference type="PROSITE" id="PS51450">
    <property type="entry name" value="LRR"/>
    <property type="match status" value="1"/>
</dbReference>
<evidence type="ECO:0000256" key="2">
    <source>
        <dbReference type="ARBA" id="ARBA00004370"/>
    </source>
</evidence>
<feature type="transmembrane region" description="Helical" evidence="9">
    <location>
        <begin position="12"/>
        <end position="34"/>
    </location>
</feature>
<dbReference type="FunFam" id="3.80.10.10:FF:000400">
    <property type="entry name" value="Nuclear pore complex protein NUP107"/>
    <property type="match status" value="1"/>
</dbReference>
<reference evidence="10" key="2">
    <citation type="journal article" date="2023" name="Int. J. Mol. Sci.">
        <title>De Novo Assembly and Annotation of 11 Diverse Shrub Willow (Salix) Genomes Reveals Novel Gene Organization in Sex-Linked Regions.</title>
        <authorList>
            <person name="Hyden B."/>
            <person name="Feng K."/>
            <person name="Yates T.B."/>
            <person name="Jawdy S."/>
            <person name="Cereghino C."/>
            <person name="Smart L.B."/>
            <person name="Muchero W."/>
        </authorList>
    </citation>
    <scope>NUCLEOTIDE SEQUENCE</scope>
    <source>
        <tissue evidence="10">Shoot tip</tissue>
    </source>
</reference>
<dbReference type="SMART" id="SM00365">
    <property type="entry name" value="LRR_SD22"/>
    <property type="match status" value="3"/>
</dbReference>
<dbReference type="Proteomes" id="UP001151752">
    <property type="component" value="Chromosome 2"/>
</dbReference>
<dbReference type="Pfam" id="PF13855">
    <property type="entry name" value="LRR_8"/>
    <property type="match status" value="1"/>
</dbReference>
<comment type="similarity">
    <text evidence="8">Belongs to the polygalacturonase-inhibiting protein family.</text>
</comment>
<reference evidence="10" key="1">
    <citation type="submission" date="2022-11" db="EMBL/GenBank/DDBJ databases">
        <authorList>
            <person name="Hyden B.L."/>
            <person name="Feng K."/>
            <person name="Yates T."/>
            <person name="Jawdy S."/>
            <person name="Smart L.B."/>
            <person name="Muchero W."/>
        </authorList>
    </citation>
    <scope>NUCLEOTIDE SEQUENCE</scope>
    <source>
        <tissue evidence="10">Shoot tip</tissue>
    </source>
</reference>
<comment type="caution">
    <text evidence="10">The sequence shown here is derived from an EMBL/GenBank/DDBJ whole genome shotgun (WGS) entry which is preliminary data.</text>
</comment>
<organism evidence="10 11">
    <name type="scientific">Salix koriyanagi</name>
    <dbReference type="NCBI Taxonomy" id="2511006"/>
    <lineage>
        <taxon>Eukaryota</taxon>
        <taxon>Viridiplantae</taxon>
        <taxon>Streptophyta</taxon>
        <taxon>Embryophyta</taxon>
        <taxon>Tracheophyta</taxon>
        <taxon>Spermatophyta</taxon>
        <taxon>Magnoliopsida</taxon>
        <taxon>eudicotyledons</taxon>
        <taxon>Gunneridae</taxon>
        <taxon>Pentapetalae</taxon>
        <taxon>rosids</taxon>
        <taxon>fabids</taxon>
        <taxon>Malpighiales</taxon>
        <taxon>Salicaceae</taxon>
        <taxon>Saliceae</taxon>
        <taxon>Salix</taxon>
    </lineage>
</organism>
<keyword evidence="7 9" id="KW-0472">Membrane</keyword>
<dbReference type="AlphaFoldDB" id="A0A9Q0QL90"/>
<evidence type="ECO:0000256" key="7">
    <source>
        <dbReference type="ARBA" id="ARBA00023136"/>
    </source>
</evidence>